<name>A0A6N6VWH1_9BACT</name>
<dbReference type="AlphaFoldDB" id="A0A6N6VWH1"/>
<proteinExistence type="predicted"/>
<protein>
    <submittedName>
        <fullName evidence="2">DUF4156 domain-containing protein</fullName>
    </submittedName>
</protein>
<keyword evidence="1" id="KW-0732">Signal</keyword>
<dbReference type="EMBL" id="WFLM01000001">
    <property type="protein sequence ID" value="KAB8040980.1"/>
    <property type="molecule type" value="Genomic_DNA"/>
</dbReference>
<dbReference type="OrthoDB" id="5516561at2"/>
<feature type="signal peptide" evidence="1">
    <location>
        <begin position="1"/>
        <end position="24"/>
    </location>
</feature>
<dbReference type="Proteomes" id="UP000437748">
    <property type="component" value="Unassembled WGS sequence"/>
</dbReference>
<dbReference type="Pfam" id="PF13698">
    <property type="entry name" value="DUF4156"/>
    <property type="match status" value="1"/>
</dbReference>
<feature type="chain" id="PRO_5027073991" evidence="1">
    <location>
        <begin position="25"/>
        <end position="120"/>
    </location>
</feature>
<reference evidence="2 3" key="1">
    <citation type="submission" date="2019-10" db="EMBL/GenBank/DDBJ databases">
        <title>New species of Slilvanegrellaceae.</title>
        <authorList>
            <person name="Pitt A."/>
            <person name="Hahn M.W."/>
        </authorList>
    </citation>
    <scope>NUCLEOTIDE SEQUENCE [LARGE SCALE GENOMIC DNA]</scope>
    <source>
        <strain evidence="2 3">SP-Ram-0.45-NSY-1</strain>
    </source>
</reference>
<accession>A0A6N6VWH1</accession>
<organism evidence="2 3">
    <name type="scientific">Silvanigrella paludirubra</name>
    <dbReference type="NCBI Taxonomy" id="2499159"/>
    <lineage>
        <taxon>Bacteria</taxon>
        <taxon>Pseudomonadati</taxon>
        <taxon>Bdellovibrionota</taxon>
        <taxon>Oligoflexia</taxon>
        <taxon>Silvanigrellales</taxon>
        <taxon>Silvanigrellaceae</taxon>
        <taxon>Silvanigrella</taxon>
    </lineage>
</organism>
<sequence>MKKYLKKCLGTISVLALIQGCSTAKLSNEGSNIEVITALDRKDCKNLGPVFGKGGGVFGGTWISDESLMEYASNDLRNKAALKGATHVVVQNHQVGMSTGKNGGSTSTVTQQGIAYKCPS</sequence>
<dbReference type="RefSeq" id="WP_153418503.1">
    <property type="nucleotide sequence ID" value="NZ_WFLM01000001.1"/>
</dbReference>
<evidence type="ECO:0000313" key="2">
    <source>
        <dbReference type="EMBL" id="KAB8040980.1"/>
    </source>
</evidence>
<comment type="caution">
    <text evidence="2">The sequence shown here is derived from an EMBL/GenBank/DDBJ whole genome shotgun (WGS) entry which is preliminary data.</text>
</comment>
<evidence type="ECO:0000256" key="1">
    <source>
        <dbReference type="SAM" id="SignalP"/>
    </source>
</evidence>
<dbReference type="PROSITE" id="PS51257">
    <property type="entry name" value="PROKAR_LIPOPROTEIN"/>
    <property type="match status" value="1"/>
</dbReference>
<evidence type="ECO:0000313" key="3">
    <source>
        <dbReference type="Proteomes" id="UP000437748"/>
    </source>
</evidence>
<keyword evidence="3" id="KW-1185">Reference proteome</keyword>
<dbReference type="InterPro" id="IPR025294">
    <property type="entry name" value="DUF4156"/>
</dbReference>
<gene>
    <name evidence="2" type="ORF">GCL60_03335</name>
</gene>